<keyword evidence="1" id="KW-0809">Transit peptide</keyword>
<keyword evidence="1" id="KW-0653">Protein transport</keyword>
<dbReference type="PROSITE" id="PS50969">
    <property type="entry name" value="FCP1"/>
    <property type="match status" value="1"/>
</dbReference>
<evidence type="ECO:0000259" key="2">
    <source>
        <dbReference type="PROSITE" id="PS50969"/>
    </source>
</evidence>
<name>A0A7J6W8M0_THATH</name>
<comment type="similarity">
    <text evidence="1">Belongs to the TIM50 family.</text>
</comment>
<dbReference type="InterPro" id="IPR004274">
    <property type="entry name" value="FCP1_dom"/>
</dbReference>
<evidence type="ECO:0000256" key="1">
    <source>
        <dbReference type="RuleBase" id="RU365079"/>
    </source>
</evidence>
<dbReference type="Pfam" id="PF03031">
    <property type="entry name" value="NIF"/>
    <property type="match status" value="1"/>
</dbReference>
<proteinExistence type="inferred from homology"/>
<comment type="subcellular location">
    <subcellularLocation>
        <location evidence="1">Mitochondrion inner membrane</location>
        <topology evidence="1">Single-pass membrane protein</topology>
    </subcellularLocation>
</comment>
<dbReference type="Proteomes" id="UP000554482">
    <property type="component" value="Unassembled WGS sequence"/>
</dbReference>
<feature type="domain" description="FCP1 homology" evidence="2">
    <location>
        <begin position="1"/>
        <end position="91"/>
    </location>
</feature>
<keyword evidence="4" id="KW-1185">Reference proteome</keyword>
<dbReference type="InterPro" id="IPR036412">
    <property type="entry name" value="HAD-like_sf"/>
</dbReference>
<evidence type="ECO:0000313" key="3">
    <source>
        <dbReference type="EMBL" id="KAF5193611.1"/>
    </source>
</evidence>
<dbReference type="OrthoDB" id="287041at2759"/>
<sequence length="137" mass="15602">MMAEDISQIIHQLNHGGAICHVLSRSGTKYHNGKYYRDLFKLNRDPSRVIYISGHALENALQQENCAPIKPWKLEEGDTTLIDLLPFLEFVARQGSVCPDLRQILQSYKGADISTEFAKCQREMLEKPKKKSARLEG</sequence>
<evidence type="ECO:0000313" key="4">
    <source>
        <dbReference type="Proteomes" id="UP000554482"/>
    </source>
</evidence>
<comment type="subunit">
    <text evidence="1">Component of the TIM23 complex.</text>
</comment>
<keyword evidence="1" id="KW-0811">Translocation</keyword>
<organism evidence="3 4">
    <name type="scientific">Thalictrum thalictroides</name>
    <name type="common">Rue-anemone</name>
    <name type="synonym">Anemone thalictroides</name>
    <dbReference type="NCBI Taxonomy" id="46969"/>
    <lineage>
        <taxon>Eukaryota</taxon>
        <taxon>Viridiplantae</taxon>
        <taxon>Streptophyta</taxon>
        <taxon>Embryophyta</taxon>
        <taxon>Tracheophyta</taxon>
        <taxon>Spermatophyta</taxon>
        <taxon>Magnoliopsida</taxon>
        <taxon>Ranunculales</taxon>
        <taxon>Ranunculaceae</taxon>
        <taxon>Thalictroideae</taxon>
        <taxon>Thalictrum</taxon>
    </lineage>
</organism>
<dbReference type="InterPro" id="IPR050365">
    <property type="entry name" value="TIM50"/>
</dbReference>
<keyword evidence="1" id="KW-0813">Transport</keyword>
<dbReference type="GO" id="GO:0015031">
    <property type="term" value="P:protein transport"/>
    <property type="evidence" value="ECO:0007669"/>
    <property type="project" value="UniProtKB-KW"/>
</dbReference>
<dbReference type="InterPro" id="IPR023214">
    <property type="entry name" value="HAD_sf"/>
</dbReference>
<dbReference type="AlphaFoldDB" id="A0A7J6W8M0"/>
<dbReference type="PANTHER" id="PTHR12210">
    <property type="entry name" value="DULLARD PROTEIN PHOSPHATASE"/>
    <property type="match status" value="1"/>
</dbReference>
<dbReference type="GO" id="GO:0005744">
    <property type="term" value="C:TIM23 mitochondrial import inner membrane translocase complex"/>
    <property type="evidence" value="ECO:0007669"/>
    <property type="project" value="UniProtKB-UniRule"/>
</dbReference>
<dbReference type="Gene3D" id="3.40.50.1000">
    <property type="entry name" value="HAD superfamily/HAD-like"/>
    <property type="match status" value="1"/>
</dbReference>
<dbReference type="SUPFAM" id="SSF56784">
    <property type="entry name" value="HAD-like"/>
    <property type="match status" value="1"/>
</dbReference>
<protein>
    <recommendedName>
        <fullName evidence="1">Mitochondrial import inner membrane translocase subunit TIM50</fullName>
    </recommendedName>
</protein>
<dbReference type="EMBL" id="JABWDY010019817">
    <property type="protein sequence ID" value="KAF5193611.1"/>
    <property type="molecule type" value="Genomic_DNA"/>
</dbReference>
<keyword evidence="1" id="KW-0496">Mitochondrion</keyword>
<gene>
    <name evidence="3" type="ORF">FRX31_016800</name>
</gene>
<comment type="caution">
    <text evidence="3">The sequence shown here is derived from an EMBL/GenBank/DDBJ whole genome shotgun (WGS) entry which is preliminary data.</text>
</comment>
<accession>A0A7J6W8M0</accession>
<reference evidence="3 4" key="1">
    <citation type="submission" date="2020-06" db="EMBL/GenBank/DDBJ databases">
        <title>Transcriptomic and genomic resources for Thalictrum thalictroides and T. hernandezii: Facilitating candidate gene discovery in an emerging model plant lineage.</title>
        <authorList>
            <person name="Arias T."/>
            <person name="Riano-Pachon D.M."/>
            <person name="Di Stilio V.S."/>
        </authorList>
    </citation>
    <scope>NUCLEOTIDE SEQUENCE [LARGE SCALE GENOMIC DNA]</scope>
    <source>
        <strain evidence="4">cv. WT478/WT964</strain>
        <tissue evidence="3">Leaves</tissue>
    </source>
</reference>
<comment type="function">
    <text evidence="1">Essential component of the TIM23 complex, a complex that mediates the translocation of transit peptide-containing proteins across the mitochondrial inner membrane.</text>
</comment>